<evidence type="ECO:0000259" key="5">
    <source>
        <dbReference type="PROSITE" id="PS50977"/>
    </source>
</evidence>
<dbReference type="RefSeq" id="WP_328710824.1">
    <property type="nucleotide sequence ID" value="NZ_CP108085.1"/>
</dbReference>
<dbReference type="Pfam" id="PF00440">
    <property type="entry name" value="TetR_N"/>
    <property type="match status" value="1"/>
</dbReference>
<evidence type="ECO:0000256" key="1">
    <source>
        <dbReference type="ARBA" id="ARBA00023015"/>
    </source>
</evidence>
<dbReference type="PANTHER" id="PTHR30055">
    <property type="entry name" value="HTH-TYPE TRANSCRIPTIONAL REGULATOR RUTR"/>
    <property type="match status" value="1"/>
</dbReference>
<dbReference type="InterPro" id="IPR009057">
    <property type="entry name" value="Homeodomain-like_sf"/>
</dbReference>
<dbReference type="InterPro" id="IPR001647">
    <property type="entry name" value="HTH_TetR"/>
</dbReference>
<keyword evidence="3" id="KW-0804">Transcription</keyword>
<feature type="domain" description="HTH tetR-type" evidence="5">
    <location>
        <begin position="11"/>
        <end position="71"/>
    </location>
</feature>
<dbReference type="PANTHER" id="PTHR30055:SF234">
    <property type="entry name" value="HTH-TYPE TRANSCRIPTIONAL REGULATOR BETI"/>
    <property type="match status" value="1"/>
</dbReference>
<reference evidence="6" key="1">
    <citation type="submission" date="2022-10" db="EMBL/GenBank/DDBJ databases">
        <title>The complete genomes of actinobacterial strains from the NBC collection.</title>
        <authorList>
            <person name="Joergensen T.S."/>
            <person name="Alvarez Arevalo M."/>
            <person name="Sterndorff E.B."/>
            <person name="Faurdal D."/>
            <person name="Vuksanovic O."/>
            <person name="Mourched A.-S."/>
            <person name="Charusanti P."/>
            <person name="Shaw S."/>
            <person name="Blin K."/>
            <person name="Weber T."/>
        </authorList>
    </citation>
    <scope>NUCLEOTIDE SEQUENCE</scope>
    <source>
        <strain evidence="6">NBC_00254</strain>
    </source>
</reference>
<protein>
    <submittedName>
        <fullName evidence="6">TetR/AcrR family transcriptional regulator</fullName>
    </submittedName>
</protein>
<gene>
    <name evidence="6" type="ORF">OG913_18825</name>
</gene>
<name>A0ABZ1T4M7_9ACTN</name>
<keyword evidence="2 4" id="KW-0238">DNA-binding</keyword>
<accession>A0ABZ1T4M7</accession>
<dbReference type="PROSITE" id="PS50977">
    <property type="entry name" value="HTH_TETR_2"/>
    <property type="match status" value="1"/>
</dbReference>
<dbReference type="PROSITE" id="PS01081">
    <property type="entry name" value="HTH_TETR_1"/>
    <property type="match status" value="1"/>
</dbReference>
<dbReference type="PRINTS" id="PR00455">
    <property type="entry name" value="HTHTETR"/>
</dbReference>
<keyword evidence="1" id="KW-0805">Transcription regulation</keyword>
<dbReference type="InterPro" id="IPR050109">
    <property type="entry name" value="HTH-type_TetR-like_transc_reg"/>
</dbReference>
<feature type="DNA-binding region" description="H-T-H motif" evidence="4">
    <location>
        <begin position="34"/>
        <end position="53"/>
    </location>
</feature>
<evidence type="ECO:0000313" key="7">
    <source>
        <dbReference type="Proteomes" id="UP001432011"/>
    </source>
</evidence>
<dbReference type="SUPFAM" id="SSF46689">
    <property type="entry name" value="Homeodomain-like"/>
    <property type="match status" value="1"/>
</dbReference>
<dbReference type="EMBL" id="CP108085">
    <property type="protein sequence ID" value="WUP78962.1"/>
    <property type="molecule type" value="Genomic_DNA"/>
</dbReference>
<keyword evidence="7" id="KW-1185">Reference proteome</keyword>
<evidence type="ECO:0000256" key="3">
    <source>
        <dbReference type="ARBA" id="ARBA00023163"/>
    </source>
</evidence>
<sequence>MARRRVIKPGEERRADLLDAALAVFAERGVDEATVSDITTRADVAKGTFYLYFPSKDHLVAALWERYVNGFLDLAGKALADPTAAGALTALLERLIDHAVAHADLHRIVYGSADARALALCREIDQRVVEVIAEAIRRGVDAGALRPCDPAAFANVVYHGAPGTLDEALAGGAPYGRDEVVATARRIIVDVLAPRP</sequence>
<proteinExistence type="predicted"/>
<dbReference type="Gene3D" id="1.10.357.10">
    <property type="entry name" value="Tetracycline Repressor, domain 2"/>
    <property type="match status" value="1"/>
</dbReference>
<organism evidence="6 7">
    <name type="scientific">Microbispora hainanensis</name>
    <dbReference type="NCBI Taxonomy" id="568844"/>
    <lineage>
        <taxon>Bacteria</taxon>
        <taxon>Bacillati</taxon>
        <taxon>Actinomycetota</taxon>
        <taxon>Actinomycetes</taxon>
        <taxon>Streptosporangiales</taxon>
        <taxon>Streptosporangiaceae</taxon>
        <taxon>Microbispora</taxon>
    </lineage>
</organism>
<dbReference type="InterPro" id="IPR023772">
    <property type="entry name" value="DNA-bd_HTH_TetR-type_CS"/>
</dbReference>
<dbReference type="InterPro" id="IPR036271">
    <property type="entry name" value="Tet_transcr_reg_TetR-rel_C_sf"/>
</dbReference>
<dbReference type="Gene3D" id="1.10.10.60">
    <property type="entry name" value="Homeodomain-like"/>
    <property type="match status" value="1"/>
</dbReference>
<evidence type="ECO:0000256" key="2">
    <source>
        <dbReference type="ARBA" id="ARBA00023125"/>
    </source>
</evidence>
<evidence type="ECO:0000256" key="4">
    <source>
        <dbReference type="PROSITE-ProRule" id="PRU00335"/>
    </source>
</evidence>
<dbReference type="Proteomes" id="UP001432011">
    <property type="component" value="Chromosome"/>
</dbReference>
<dbReference type="SUPFAM" id="SSF48498">
    <property type="entry name" value="Tetracyclin repressor-like, C-terminal domain"/>
    <property type="match status" value="1"/>
</dbReference>
<evidence type="ECO:0000313" key="6">
    <source>
        <dbReference type="EMBL" id="WUP78962.1"/>
    </source>
</evidence>